<reference evidence="1 2" key="1">
    <citation type="submission" date="2018-04" db="EMBL/GenBank/DDBJ databases">
        <title>Flavobacterium sp. nov., isolated from glacier ice.</title>
        <authorList>
            <person name="Liu Q."/>
            <person name="Xin Y.-H."/>
        </authorList>
    </citation>
    <scope>NUCLEOTIDE SEQUENCE [LARGE SCALE GENOMIC DNA]</scope>
    <source>
        <strain evidence="1 2">RB1R5</strain>
    </source>
</reference>
<keyword evidence="2" id="KW-1185">Reference proteome</keyword>
<evidence type="ECO:0000313" key="1">
    <source>
        <dbReference type="EMBL" id="PWA07279.1"/>
    </source>
</evidence>
<organism evidence="1 2">
    <name type="scientific">Flavobacterium psychrotolerans</name>
    <dbReference type="NCBI Taxonomy" id="2169410"/>
    <lineage>
        <taxon>Bacteria</taxon>
        <taxon>Pseudomonadati</taxon>
        <taxon>Bacteroidota</taxon>
        <taxon>Flavobacteriia</taxon>
        <taxon>Flavobacteriales</taxon>
        <taxon>Flavobacteriaceae</taxon>
        <taxon>Flavobacterium</taxon>
    </lineage>
</organism>
<accession>A0A2U1JQP7</accession>
<dbReference type="AlphaFoldDB" id="A0A2U1JQP7"/>
<dbReference type="EMBL" id="QCZI01000001">
    <property type="protein sequence ID" value="PWA07279.1"/>
    <property type="molecule type" value="Genomic_DNA"/>
</dbReference>
<name>A0A2U1JQP7_9FLAO</name>
<comment type="caution">
    <text evidence="1">The sequence shown here is derived from an EMBL/GenBank/DDBJ whole genome shotgun (WGS) entry which is preliminary data.</text>
</comment>
<protein>
    <submittedName>
        <fullName evidence="1">Uncharacterized protein</fullName>
    </submittedName>
</protein>
<sequence>MRWELQKMLSWSHWQARWQERLFYINDIIASLQKPKKQYKRFVMNYNTQLCNTAWGKKLLAQVAKRTCFF</sequence>
<gene>
    <name evidence="1" type="ORF">DB895_00715</name>
</gene>
<evidence type="ECO:0000313" key="2">
    <source>
        <dbReference type="Proteomes" id="UP000245449"/>
    </source>
</evidence>
<dbReference type="Proteomes" id="UP000245449">
    <property type="component" value="Unassembled WGS sequence"/>
</dbReference>
<proteinExistence type="predicted"/>